<feature type="transmembrane region" description="Helical" evidence="5">
    <location>
        <begin position="26"/>
        <end position="47"/>
    </location>
</feature>
<feature type="transmembrane region" description="Helical" evidence="5">
    <location>
        <begin position="212"/>
        <end position="232"/>
    </location>
</feature>
<dbReference type="GO" id="GO:0022857">
    <property type="term" value="F:transmembrane transporter activity"/>
    <property type="evidence" value="ECO:0007669"/>
    <property type="project" value="TreeGrafter"/>
</dbReference>
<keyword evidence="8" id="KW-1185">Reference proteome</keyword>
<evidence type="ECO:0000313" key="7">
    <source>
        <dbReference type="EMBL" id="KAK3934699.1"/>
    </source>
</evidence>
<dbReference type="PANTHER" id="PTHR23501:SF43">
    <property type="entry name" value="MULTIDRUG TRANSPORTER, PUTATIVE (AFU_ORTHOLOGUE AFUA_6G03040)-RELATED"/>
    <property type="match status" value="1"/>
</dbReference>
<protein>
    <recommendedName>
        <fullName evidence="9">Major facilitator superfamily (MFS) profile domain-containing protein</fullName>
    </recommendedName>
</protein>
<feature type="chain" id="PRO_5042890842" description="Major facilitator superfamily (MFS) profile domain-containing protein" evidence="6">
    <location>
        <begin position="17"/>
        <end position="302"/>
    </location>
</feature>
<evidence type="ECO:0000256" key="4">
    <source>
        <dbReference type="ARBA" id="ARBA00023136"/>
    </source>
</evidence>
<evidence type="ECO:0000256" key="3">
    <source>
        <dbReference type="ARBA" id="ARBA00022989"/>
    </source>
</evidence>
<dbReference type="GO" id="GO:0005886">
    <property type="term" value="C:plasma membrane"/>
    <property type="evidence" value="ECO:0007669"/>
    <property type="project" value="TreeGrafter"/>
</dbReference>
<comment type="caution">
    <text evidence="7">The sequence shown here is derived from an EMBL/GenBank/DDBJ whole genome shotgun (WGS) entry which is preliminary data.</text>
</comment>
<keyword evidence="6" id="KW-0732">Signal</keyword>
<feature type="transmembrane region" description="Helical" evidence="5">
    <location>
        <begin position="244"/>
        <end position="265"/>
    </location>
</feature>
<evidence type="ECO:0000256" key="5">
    <source>
        <dbReference type="SAM" id="Phobius"/>
    </source>
</evidence>
<feature type="transmembrane region" description="Helical" evidence="5">
    <location>
        <begin position="77"/>
        <end position="93"/>
    </location>
</feature>
<sequence length="302" mass="31602">MALALIVSPLIGGAMSQNGDWRWIFYYNVPAGGASLILLGFILPARFPHHWEPNLEKTRHASVFHAASSFARKADPVGAFLVLGAIIFLVAALEEGGVRFAWDSGVVIAFLVLSGSLAILFVGWMAVASRAFGVETMFPSRFASNHTLLSSLVGCIITGAPMTIAAIELPQRYQLVNQSSPLGAGVKLLAYAVAMPVGIVLGSIMSGRLRLAFIYILFIGAMMQTVGFALLSTVPTTTDLWNGIFGYSVLMGLGVGICAGTYYVITPISSGKGDQHLALGSGLQCRMLGGAIGNAGSSGMGA</sequence>
<dbReference type="AlphaFoldDB" id="A0AAN6RZC3"/>
<dbReference type="Proteomes" id="UP001303473">
    <property type="component" value="Unassembled WGS sequence"/>
</dbReference>
<evidence type="ECO:0008006" key="9">
    <source>
        <dbReference type="Google" id="ProtNLM"/>
    </source>
</evidence>
<dbReference type="SUPFAM" id="SSF103473">
    <property type="entry name" value="MFS general substrate transporter"/>
    <property type="match status" value="1"/>
</dbReference>
<gene>
    <name evidence="7" type="ORF">QBC46DRAFT_347368</name>
</gene>
<feature type="transmembrane region" description="Helical" evidence="5">
    <location>
        <begin position="188"/>
        <end position="205"/>
    </location>
</feature>
<evidence type="ECO:0000256" key="2">
    <source>
        <dbReference type="ARBA" id="ARBA00022692"/>
    </source>
</evidence>
<dbReference type="EMBL" id="MU853967">
    <property type="protein sequence ID" value="KAK3934699.1"/>
    <property type="molecule type" value="Genomic_DNA"/>
</dbReference>
<keyword evidence="3 5" id="KW-1133">Transmembrane helix</keyword>
<organism evidence="7 8">
    <name type="scientific">Diplogelasinospora grovesii</name>
    <dbReference type="NCBI Taxonomy" id="303347"/>
    <lineage>
        <taxon>Eukaryota</taxon>
        <taxon>Fungi</taxon>
        <taxon>Dikarya</taxon>
        <taxon>Ascomycota</taxon>
        <taxon>Pezizomycotina</taxon>
        <taxon>Sordariomycetes</taxon>
        <taxon>Sordariomycetidae</taxon>
        <taxon>Sordariales</taxon>
        <taxon>Diplogelasinosporaceae</taxon>
        <taxon>Diplogelasinospora</taxon>
    </lineage>
</organism>
<dbReference type="PANTHER" id="PTHR23501">
    <property type="entry name" value="MAJOR FACILITATOR SUPERFAMILY"/>
    <property type="match status" value="1"/>
</dbReference>
<reference evidence="8" key="1">
    <citation type="journal article" date="2023" name="Mol. Phylogenet. Evol.">
        <title>Genome-scale phylogeny and comparative genomics of the fungal order Sordariales.</title>
        <authorList>
            <person name="Hensen N."/>
            <person name="Bonometti L."/>
            <person name="Westerberg I."/>
            <person name="Brannstrom I.O."/>
            <person name="Guillou S."/>
            <person name="Cros-Aarteil S."/>
            <person name="Calhoun S."/>
            <person name="Haridas S."/>
            <person name="Kuo A."/>
            <person name="Mondo S."/>
            <person name="Pangilinan J."/>
            <person name="Riley R."/>
            <person name="LaButti K."/>
            <person name="Andreopoulos B."/>
            <person name="Lipzen A."/>
            <person name="Chen C."/>
            <person name="Yan M."/>
            <person name="Daum C."/>
            <person name="Ng V."/>
            <person name="Clum A."/>
            <person name="Steindorff A."/>
            <person name="Ohm R.A."/>
            <person name="Martin F."/>
            <person name="Silar P."/>
            <person name="Natvig D.O."/>
            <person name="Lalanne C."/>
            <person name="Gautier V."/>
            <person name="Ament-Velasquez S.L."/>
            <person name="Kruys A."/>
            <person name="Hutchinson M.I."/>
            <person name="Powell A.J."/>
            <person name="Barry K."/>
            <person name="Miller A.N."/>
            <person name="Grigoriev I.V."/>
            <person name="Debuchy R."/>
            <person name="Gladieux P."/>
            <person name="Hiltunen Thoren M."/>
            <person name="Johannesson H."/>
        </authorList>
    </citation>
    <scope>NUCLEOTIDE SEQUENCE [LARGE SCALE GENOMIC DNA]</scope>
    <source>
        <strain evidence="8">CBS 340.73</strain>
    </source>
</reference>
<dbReference type="Gene3D" id="1.20.1720.10">
    <property type="entry name" value="Multidrug resistance protein D"/>
    <property type="match status" value="1"/>
</dbReference>
<feature type="signal peptide" evidence="6">
    <location>
        <begin position="1"/>
        <end position="16"/>
    </location>
</feature>
<feature type="transmembrane region" description="Helical" evidence="5">
    <location>
        <begin position="105"/>
        <end position="127"/>
    </location>
</feature>
<evidence type="ECO:0000313" key="8">
    <source>
        <dbReference type="Proteomes" id="UP001303473"/>
    </source>
</evidence>
<proteinExistence type="predicted"/>
<name>A0AAN6RZC3_9PEZI</name>
<evidence type="ECO:0000256" key="6">
    <source>
        <dbReference type="SAM" id="SignalP"/>
    </source>
</evidence>
<comment type="subcellular location">
    <subcellularLocation>
        <location evidence="1">Membrane</location>
        <topology evidence="1">Multi-pass membrane protein</topology>
    </subcellularLocation>
</comment>
<feature type="transmembrane region" description="Helical" evidence="5">
    <location>
        <begin position="148"/>
        <end position="168"/>
    </location>
</feature>
<evidence type="ECO:0000256" key="1">
    <source>
        <dbReference type="ARBA" id="ARBA00004141"/>
    </source>
</evidence>
<keyword evidence="2 5" id="KW-0812">Transmembrane</keyword>
<dbReference type="InterPro" id="IPR036259">
    <property type="entry name" value="MFS_trans_sf"/>
</dbReference>
<keyword evidence="4 5" id="KW-0472">Membrane</keyword>
<accession>A0AAN6RZC3</accession>